<accession>A0ABQ9GNA5</accession>
<dbReference type="InterPro" id="IPR008906">
    <property type="entry name" value="HATC_C_dom"/>
</dbReference>
<reference evidence="2 3" key="1">
    <citation type="submission" date="2023-02" db="EMBL/GenBank/DDBJ databases">
        <title>LHISI_Scaffold_Assembly.</title>
        <authorList>
            <person name="Stuart O.P."/>
            <person name="Cleave R."/>
            <person name="Magrath M.J.L."/>
            <person name="Mikheyev A.S."/>
        </authorList>
    </citation>
    <scope>NUCLEOTIDE SEQUENCE [LARGE SCALE GENOMIC DNA]</scope>
    <source>
        <strain evidence="2">Daus_M_001</strain>
        <tissue evidence="2">Leg muscle</tissue>
    </source>
</reference>
<dbReference type="Proteomes" id="UP001159363">
    <property type="component" value="Chromosome 9"/>
</dbReference>
<name>A0ABQ9GNA5_9NEOP</name>
<keyword evidence="3" id="KW-1185">Reference proteome</keyword>
<sequence length="122" mass="14079">MSRLMVIEVCDIISQVRRRFEFTTTLHYINAVEAFPFINKSKLKTGLQVLNSREVLQSPSGACALLQFLLQNNLKTVFSETVALLKIILTILMTSVENERHFSSLKRIKSFLRNTMHQNHLN</sequence>
<evidence type="ECO:0000313" key="2">
    <source>
        <dbReference type="EMBL" id="KAJ8873489.1"/>
    </source>
</evidence>
<dbReference type="EMBL" id="JARBHB010000010">
    <property type="protein sequence ID" value="KAJ8873489.1"/>
    <property type="molecule type" value="Genomic_DNA"/>
</dbReference>
<proteinExistence type="predicted"/>
<organism evidence="2 3">
    <name type="scientific">Dryococelus australis</name>
    <dbReference type="NCBI Taxonomy" id="614101"/>
    <lineage>
        <taxon>Eukaryota</taxon>
        <taxon>Metazoa</taxon>
        <taxon>Ecdysozoa</taxon>
        <taxon>Arthropoda</taxon>
        <taxon>Hexapoda</taxon>
        <taxon>Insecta</taxon>
        <taxon>Pterygota</taxon>
        <taxon>Neoptera</taxon>
        <taxon>Polyneoptera</taxon>
        <taxon>Phasmatodea</taxon>
        <taxon>Verophasmatodea</taxon>
        <taxon>Anareolatae</taxon>
        <taxon>Phasmatidae</taxon>
        <taxon>Eurycanthinae</taxon>
        <taxon>Dryococelus</taxon>
    </lineage>
</organism>
<comment type="caution">
    <text evidence="2">The sequence shown here is derived from an EMBL/GenBank/DDBJ whole genome shotgun (WGS) entry which is preliminary data.</text>
</comment>
<feature type="domain" description="HAT C-terminal dimerisation" evidence="1">
    <location>
        <begin position="78"/>
        <end position="122"/>
    </location>
</feature>
<evidence type="ECO:0000259" key="1">
    <source>
        <dbReference type="Pfam" id="PF05699"/>
    </source>
</evidence>
<gene>
    <name evidence="2" type="ORF">PR048_024307</name>
</gene>
<evidence type="ECO:0000313" key="3">
    <source>
        <dbReference type="Proteomes" id="UP001159363"/>
    </source>
</evidence>
<dbReference type="Pfam" id="PF05699">
    <property type="entry name" value="Dimer_Tnp_hAT"/>
    <property type="match status" value="1"/>
</dbReference>
<protein>
    <recommendedName>
        <fullName evidence="1">HAT C-terminal dimerisation domain-containing protein</fullName>
    </recommendedName>
</protein>